<dbReference type="STRING" id="13249.T1H8X0"/>
<dbReference type="EnsemblMetazoa" id="RPRC000469-RA">
    <property type="protein sequence ID" value="RPRC000469-PA"/>
    <property type="gene ID" value="RPRC000469"/>
</dbReference>
<dbReference type="EMBL" id="ACPB03009252">
    <property type="status" value="NOT_ANNOTATED_CDS"/>
    <property type="molecule type" value="Genomic_DNA"/>
</dbReference>
<dbReference type="InterPro" id="IPR001320">
    <property type="entry name" value="Iontro_rcpt_C"/>
</dbReference>
<dbReference type="eggNOG" id="KOG1052">
    <property type="taxonomic scope" value="Eukaryota"/>
</dbReference>
<evidence type="ECO:0000256" key="3">
    <source>
        <dbReference type="ARBA" id="ARBA00022475"/>
    </source>
</evidence>
<dbReference type="PANTHER" id="PTHR42643:SF24">
    <property type="entry name" value="IONOTROPIC RECEPTOR 60A"/>
    <property type="match status" value="1"/>
</dbReference>
<evidence type="ECO:0000313" key="11">
    <source>
        <dbReference type="Proteomes" id="UP000015103"/>
    </source>
</evidence>
<keyword evidence="3" id="KW-1003">Cell membrane</keyword>
<dbReference type="GO" id="GO:0050906">
    <property type="term" value="P:detection of stimulus involved in sensory perception"/>
    <property type="evidence" value="ECO:0007669"/>
    <property type="project" value="UniProtKB-ARBA"/>
</dbReference>
<reference evidence="10" key="1">
    <citation type="submission" date="2015-05" db="UniProtKB">
        <authorList>
            <consortium name="EnsemblMetazoa"/>
        </authorList>
    </citation>
    <scope>IDENTIFICATION</scope>
</reference>
<dbReference type="VEuPathDB" id="VectorBase:RPRC000469"/>
<dbReference type="GO" id="GO:0005886">
    <property type="term" value="C:plasma membrane"/>
    <property type="evidence" value="ECO:0007669"/>
    <property type="project" value="UniProtKB-SubCell"/>
</dbReference>
<proteinExistence type="inferred from homology"/>
<evidence type="ECO:0000256" key="5">
    <source>
        <dbReference type="ARBA" id="ARBA00022989"/>
    </source>
</evidence>
<dbReference type="Pfam" id="PF00060">
    <property type="entry name" value="Lig_chan"/>
    <property type="match status" value="1"/>
</dbReference>
<dbReference type="GO" id="GO:0015276">
    <property type="term" value="F:ligand-gated monoatomic ion channel activity"/>
    <property type="evidence" value="ECO:0007669"/>
    <property type="project" value="InterPro"/>
</dbReference>
<keyword evidence="5" id="KW-1133">Transmembrane helix</keyword>
<evidence type="ECO:0000256" key="8">
    <source>
        <dbReference type="ARBA" id="ARBA00023180"/>
    </source>
</evidence>
<keyword evidence="8" id="KW-0325">Glycoprotein</keyword>
<keyword evidence="11" id="KW-1185">Reference proteome</keyword>
<dbReference type="SUPFAM" id="SSF53850">
    <property type="entry name" value="Periplasmic binding protein-like II"/>
    <property type="match status" value="1"/>
</dbReference>
<keyword evidence="6" id="KW-0472">Membrane</keyword>
<keyword evidence="4" id="KW-0812">Transmembrane</keyword>
<dbReference type="GeneID" id="141461921"/>
<dbReference type="PANTHER" id="PTHR42643">
    <property type="entry name" value="IONOTROPIC RECEPTOR 20A-RELATED"/>
    <property type="match status" value="1"/>
</dbReference>
<sequence length="506" mass="57534">MARSSLINFLLIGLCSNYKSDYLKNTTEVDFSCKLKESHEIDKDVLRGKTLNVLTLDAMPLNGAKIQAKNVYEGFGITFEILRTLQQKYGFTYNLTKLIPPVIGDSKNGALGKLVSREVDMVAAFLPITRNSHEFVKWGIDLWHTSYFVLMQRPLDSSSNSGLLAPFDMHVWILILVSLISVGPIMYWIMWLRVKLCQDDDAQLYSLSACVWFVYGALMKQGSTLNPMSDSTRMLFATWWLFILILTAFYTANLTAFLTLSLAKLPINDISDVAKSSNKWFSSDGGAIYYAVKDNDGDLNILTKSIDNGRGLFVDVSREATVTSRLSDGWLYLDDWYTLTRLMFNDYKKKRLYDNPNMESESCTYVLTEKHVLERPLAFAYQMDSVLPELFDKVVRRFIESGIIKHLITLDLPDAVICPLNLGSKDRRLRNSDLFTTYMVVMTGFVAGLSVFLGEILWRLTRGPLIADALQPELLTAMQQNGQNYFTIDKKFMPLRTPSSMILHYG</sequence>
<dbReference type="AlphaFoldDB" id="T1H8X0"/>
<feature type="domain" description="Ionotropic glutamate receptor C-terminal" evidence="9">
    <location>
        <begin position="169"/>
        <end position="364"/>
    </location>
</feature>
<protein>
    <recommendedName>
        <fullName evidence="9">Ionotropic glutamate receptor C-terminal domain-containing protein</fullName>
    </recommendedName>
</protein>
<dbReference type="FunCoup" id="T1H8X0">
    <property type="interactions" value="10"/>
</dbReference>
<dbReference type="Gene3D" id="1.10.287.70">
    <property type="match status" value="1"/>
</dbReference>
<dbReference type="Proteomes" id="UP000015103">
    <property type="component" value="Unassembled WGS sequence"/>
</dbReference>
<dbReference type="RefSeq" id="XP_073999487.1">
    <property type="nucleotide sequence ID" value="XM_074143386.1"/>
</dbReference>
<name>T1H8X0_RHOPR</name>
<evidence type="ECO:0000259" key="9">
    <source>
        <dbReference type="Pfam" id="PF00060"/>
    </source>
</evidence>
<dbReference type="InParanoid" id="T1H8X0"/>
<dbReference type="OMA" id="LEILWCR"/>
<evidence type="ECO:0000256" key="4">
    <source>
        <dbReference type="ARBA" id="ARBA00022692"/>
    </source>
</evidence>
<organism evidence="10 11">
    <name type="scientific">Rhodnius prolixus</name>
    <name type="common">Triatomid bug</name>
    <dbReference type="NCBI Taxonomy" id="13249"/>
    <lineage>
        <taxon>Eukaryota</taxon>
        <taxon>Metazoa</taxon>
        <taxon>Ecdysozoa</taxon>
        <taxon>Arthropoda</taxon>
        <taxon>Hexapoda</taxon>
        <taxon>Insecta</taxon>
        <taxon>Pterygota</taxon>
        <taxon>Neoptera</taxon>
        <taxon>Paraneoptera</taxon>
        <taxon>Hemiptera</taxon>
        <taxon>Heteroptera</taxon>
        <taxon>Panheteroptera</taxon>
        <taxon>Cimicomorpha</taxon>
        <taxon>Reduviidae</taxon>
        <taxon>Triatominae</taxon>
        <taxon>Rhodnius</taxon>
    </lineage>
</organism>
<comment type="subcellular location">
    <subcellularLocation>
        <location evidence="1">Cell membrane</location>
        <topology evidence="1">Multi-pass membrane protein</topology>
    </subcellularLocation>
</comment>
<comment type="similarity">
    <text evidence="2">Belongs to the glutamate-gated ion channel (TC 1.A.10.1) family.</text>
</comment>
<evidence type="ECO:0000313" key="10">
    <source>
        <dbReference type="EnsemblMetazoa" id="RPRC000469-PA"/>
    </source>
</evidence>
<dbReference type="FunFam" id="1.10.287.70:FF:000143">
    <property type="entry name" value="Probable glutamate receptor"/>
    <property type="match status" value="1"/>
</dbReference>
<dbReference type="Gene3D" id="3.40.190.10">
    <property type="entry name" value="Periplasmic binding protein-like II"/>
    <property type="match status" value="1"/>
</dbReference>
<evidence type="ECO:0000256" key="1">
    <source>
        <dbReference type="ARBA" id="ARBA00004651"/>
    </source>
</evidence>
<evidence type="ECO:0000256" key="7">
    <source>
        <dbReference type="ARBA" id="ARBA00023170"/>
    </source>
</evidence>
<evidence type="ECO:0000256" key="6">
    <source>
        <dbReference type="ARBA" id="ARBA00023136"/>
    </source>
</evidence>
<evidence type="ECO:0000256" key="2">
    <source>
        <dbReference type="ARBA" id="ARBA00008685"/>
    </source>
</evidence>
<dbReference type="InterPro" id="IPR052192">
    <property type="entry name" value="Insect_Ionotropic_Sensory_Rcpt"/>
</dbReference>
<accession>T1H8X0</accession>
<keyword evidence="7" id="KW-0675">Receptor</keyword>